<accession>A0A1X0RRP0</accession>
<keyword evidence="7" id="KW-0539">Nucleus</keyword>
<feature type="compositionally biased region" description="Polar residues" evidence="8">
    <location>
        <begin position="20"/>
        <end position="35"/>
    </location>
</feature>
<evidence type="ECO:0000313" key="11">
    <source>
        <dbReference type="Proteomes" id="UP000242381"/>
    </source>
</evidence>
<dbReference type="GO" id="GO:0005634">
    <property type="term" value="C:nucleus"/>
    <property type="evidence" value="ECO:0007669"/>
    <property type="project" value="UniProtKB-SubCell"/>
</dbReference>
<dbReference type="GO" id="GO:0005737">
    <property type="term" value="C:cytoplasm"/>
    <property type="evidence" value="ECO:0007669"/>
    <property type="project" value="UniProtKB-SubCell"/>
</dbReference>
<dbReference type="PANTHER" id="PTHR41391:SF1">
    <property type="entry name" value="RESTRICTION OF TELOMERE CAPPING PROTEIN 4"/>
    <property type="match status" value="1"/>
</dbReference>
<proteinExistence type="inferred from homology"/>
<evidence type="ECO:0000256" key="3">
    <source>
        <dbReference type="ARBA" id="ARBA00004496"/>
    </source>
</evidence>
<feature type="compositionally biased region" description="Basic and acidic residues" evidence="8">
    <location>
        <begin position="77"/>
        <end position="86"/>
    </location>
</feature>
<evidence type="ECO:0000256" key="6">
    <source>
        <dbReference type="ARBA" id="ARBA00022490"/>
    </source>
</evidence>
<dbReference type="SMART" id="SM01312">
    <property type="entry name" value="RTC4"/>
    <property type="match status" value="1"/>
</dbReference>
<name>A0A1X0RRP0_RHIZD</name>
<evidence type="ECO:0000256" key="2">
    <source>
        <dbReference type="ARBA" id="ARBA00004123"/>
    </source>
</evidence>
<dbReference type="VEuPathDB" id="FungiDB:BCV72DRAFT_242517"/>
<gene>
    <name evidence="10" type="ORF">BCV71DRAFT_257792</name>
</gene>
<dbReference type="PANTHER" id="PTHR41391">
    <property type="entry name" value="RESTRICTION OF TELOMERE CAPPING PROTEIN 4"/>
    <property type="match status" value="1"/>
</dbReference>
<feature type="region of interest" description="Disordered" evidence="8">
    <location>
        <begin position="1"/>
        <end position="86"/>
    </location>
</feature>
<evidence type="ECO:0000256" key="5">
    <source>
        <dbReference type="ARBA" id="ARBA00015162"/>
    </source>
</evidence>
<organism evidence="10 11">
    <name type="scientific">Rhizopus microsporus</name>
    <dbReference type="NCBI Taxonomy" id="58291"/>
    <lineage>
        <taxon>Eukaryota</taxon>
        <taxon>Fungi</taxon>
        <taxon>Fungi incertae sedis</taxon>
        <taxon>Mucoromycota</taxon>
        <taxon>Mucoromycotina</taxon>
        <taxon>Mucoromycetes</taxon>
        <taxon>Mucorales</taxon>
        <taxon>Mucorineae</taxon>
        <taxon>Rhizopodaceae</taxon>
        <taxon>Rhizopus</taxon>
    </lineage>
</organism>
<feature type="compositionally biased region" description="Low complexity" evidence="8">
    <location>
        <begin position="1"/>
        <end position="14"/>
    </location>
</feature>
<comment type="similarity">
    <text evidence="4">Belongs to the RTC4 family.</text>
</comment>
<comment type="subcellular location">
    <subcellularLocation>
        <location evidence="3">Cytoplasm</location>
    </subcellularLocation>
    <subcellularLocation>
        <location evidence="2">Nucleus</location>
    </subcellularLocation>
</comment>
<reference evidence="10 11" key="1">
    <citation type="journal article" date="2016" name="Proc. Natl. Acad. Sci. U.S.A.">
        <title>Lipid metabolic changes in an early divergent fungus govern the establishment of a mutualistic symbiosis with endobacteria.</title>
        <authorList>
            <person name="Lastovetsky O.A."/>
            <person name="Gaspar M.L."/>
            <person name="Mondo S.J."/>
            <person name="LaButti K.M."/>
            <person name="Sandor L."/>
            <person name="Grigoriev I.V."/>
            <person name="Henry S.A."/>
            <person name="Pawlowska T.E."/>
        </authorList>
    </citation>
    <scope>NUCLEOTIDE SEQUENCE [LARGE SCALE GENOMIC DNA]</scope>
    <source>
        <strain evidence="10 11">ATCC 11559</strain>
    </source>
</reference>
<dbReference type="EMBL" id="KV921455">
    <property type="protein sequence ID" value="ORE14743.1"/>
    <property type="molecule type" value="Genomic_DNA"/>
</dbReference>
<evidence type="ECO:0000256" key="8">
    <source>
        <dbReference type="SAM" id="MobiDB-lite"/>
    </source>
</evidence>
<dbReference type="Proteomes" id="UP000242381">
    <property type="component" value="Unassembled WGS sequence"/>
</dbReference>
<evidence type="ECO:0000256" key="1">
    <source>
        <dbReference type="ARBA" id="ARBA00002738"/>
    </source>
</evidence>
<keyword evidence="6" id="KW-0963">Cytoplasm</keyword>
<evidence type="ECO:0000313" key="10">
    <source>
        <dbReference type="EMBL" id="ORE14743.1"/>
    </source>
</evidence>
<evidence type="ECO:0000256" key="4">
    <source>
        <dbReference type="ARBA" id="ARBA00009461"/>
    </source>
</evidence>
<protein>
    <recommendedName>
        <fullName evidence="5">Restriction of telomere capping protein 4</fullName>
    </recommendedName>
</protein>
<dbReference type="Pfam" id="PF14474">
    <property type="entry name" value="RTC4"/>
    <property type="match status" value="1"/>
</dbReference>
<dbReference type="OMA" id="HRIECEL"/>
<feature type="domain" description="Restriction of telomere capping protein 4 C-terminal" evidence="9">
    <location>
        <begin position="238"/>
        <end position="376"/>
    </location>
</feature>
<comment type="function">
    <text evidence="1">May be involved in a process influencing telomere capping.</text>
</comment>
<dbReference type="AlphaFoldDB" id="A0A1X0RRP0"/>
<dbReference type="InterPro" id="IPR039024">
    <property type="entry name" value="RTC4"/>
</dbReference>
<sequence length="392" mass="44570">MFKRSSSNVLNLSKSKSKSTNDQLFQDRTQQQSNPFAGRRQSGPNAVSQYKRKAPMPFTVNSNDDDWGDFQASKFQKPKEKQEKPAFIKPVKKRRLFEPSGHDTNARAELLIDTVFRSTDEANDDIGKETCPYCGDILEPMTNSLRKYLEQKETKDRAHEQEQLARLKRENAQSSFGTADWVVEQRRVSTTDKHEFCKLHHIELVVKKQGNERGYPESIDFKGIEKRILGFKSQLDDVIDGKVKSKFKDIALDAYSEYGQSKARSAVNVLVRLENCVPGYYGPRGSAVITEVLSKLYLQSGILTKELTQPQLPIEYIQQVLMPEAGLRLIRQDLLNKSRRGYTSIFHAPPIPPNLTETAEKVMTESREYGAAMFPEAEDESITIESDDSDSC</sequence>
<dbReference type="InterPro" id="IPR028094">
    <property type="entry name" value="RTC4_C"/>
</dbReference>
<evidence type="ECO:0000256" key="7">
    <source>
        <dbReference type="ARBA" id="ARBA00023242"/>
    </source>
</evidence>
<evidence type="ECO:0000259" key="9">
    <source>
        <dbReference type="SMART" id="SM01312"/>
    </source>
</evidence>